<protein>
    <submittedName>
        <fullName evidence="7">Formate/nitrite transporter</fullName>
    </submittedName>
</protein>
<keyword evidence="3 6" id="KW-1133">Transmembrane helix</keyword>
<dbReference type="AlphaFoldDB" id="A0A5B9Y3D4"/>
<evidence type="ECO:0000256" key="2">
    <source>
        <dbReference type="ARBA" id="ARBA00022692"/>
    </source>
</evidence>
<feature type="transmembrane region" description="Helical" evidence="6">
    <location>
        <begin position="124"/>
        <end position="149"/>
    </location>
</feature>
<evidence type="ECO:0000256" key="5">
    <source>
        <dbReference type="ARBA" id="ARBA00049660"/>
    </source>
</evidence>
<keyword evidence="8" id="KW-1185">Reference proteome</keyword>
<evidence type="ECO:0000256" key="6">
    <source>
        <dbReference type="SAM" id="Phobius"/>
    </source>
</evidence>
<dbReference type="EMBL" id="CP043026">
    <property type="protein sequence ID" value="QEH61544.1"/>
    <property type="molecule type" value="Genomic_DNA"/>
</dbReference>
<dbReference type="PANTHER" id="PTHR30520">
    <property type="entry name" value="FORMATE TRANSPORTER-RELATED"/>
    <property type="match status" value="1"/>
</dbReference>
<organism evidence="7 8">
    <name type="scientific">Spiroplasma chinense</name>
    <dbReference type="NCBI Taxonomy" id="216932"/>
    <lineage>
        <taxon>Bacteria</taxon>
        <taxon>Bacillati</taxon>
        <taxon>Mycoplasmatota</taxon>
        <taxon>Mollicutes</taxon>
        <taxon>Entomoplasmatales</taxon>
        <taxon>Spiroplasmataceae</taxon>
        <taxon>Spiroplasma</taxon>
    </lineage>
</organism>
<feature type="transmembrane region" description="Helical" evidence="6">
    <location>
        <begin position="181"/>
        <end position="201"/>
    </location>
</feature>
<dbReference type="Gene3D" id="1.20.1080.10">
    <property type="entry name" value="Glycerol uptake facilitator protein"/>
    <property type="match status" value="1"/>
</dbReference>
<evidence type="ECO:0000256" key="1">
    <source>
        <dbReference type="ARBA" id="ARBA00004141"/>
    </source>
</evidence>
<feature type="transmembrane region" description="Helical" evidence="6">
    <location>
        <begin position="53"/>
        <end position="76"/>
    </location>
</feature>
<dbReference type="InterPro" id="IPR023271">
    <property type="entry name" value="Aquaporin-like"/>
</dbReference>
<evidence type="ECO:0000256" key="3">
    <source>
        <dbReference type="ARBA" id="ARBA00022989"/>
    </source>
</evidence>
<evidence type="ECO:0000313" key="7">
    <source>
        <dbReference type="EMBL" id="QEH61544.1"/>
    </source>
</evidence>
<comment type="similarity">
    <text evidence="5">Belongs to the FNT transporter (TC 1.A.16) family.</text>
</comment>
<comment type="subcellular location">
    <subcellularLocation>
        <location evidence="1">Membrane</location>
        <topology evidence="1">Multi-pass membrane protein</topology>
    </subcellularLocation>
</comment>
<dbReference type="RefSeq" id="WP_166507936.1">
    <property type="nucleotide sequence ID" value="NZ_CP043026.1"/>
</dbReference>
<feature type="transmembrane region" description="Helical" evidence="6">
    <location>
        <begin position="213"/>
        <end position="234"/>
    </location>
</feature>
<dbReference type="Pfam" id="PF01226">
    <property type="entry name" value="Form_Nir_trans"/>
    <property type="match status" value="1"/>
</dbReference>
<dbReference type="Proteomes" id="UP000323144">
    <property type="component" value="Chromosome"/>
</dbReference>
<dbReference type="InterPro" id="IPR000292">
    <property type="entry name" value="For/NO2_transpt"/>
</dbReference>
<evidence type="ECO:0000256" key="4">
    <source>
        <dbReference type="ARBA" id="ARBA00023136"/>
    </source>
</evidence>
<keyword evidence="2 6" id="KW-0812">Transmembrane</keyword>
<accession>A0A5B9Y3D4</accession>
<dbReference type="KEGG" id="schi:SCHIN_v1c03470"/>
<feature type="transmembrane region" description="Helical" evidence="6">
    <location>
        <begin position="82"/>
        <end position="104"/>
    </location>
</feature>
<name>A0A5B9Y3D4_9MOLU</name>
<dbReference type="GO" id="GO:0005886">
    <property type="term" value="C:plasma membrane"/>
    <property type="evidence" value="ECO:0007669"/>
    <property type="project" value="TreeGrafter"/>
</dbReference>
<gene>
    <name evidence="7" type="primary">focA</name>
    <name evidence="7" type="ORF">SCHIN_v1c03470</name>
</gene>
<dbReference type="PANTHER" id="PTHR30520:SF6">
    <property type="entry name" value="FORMATE_NITRATE FAMILY TRANSPORTER (EUROFUNG)"/>
    <property type="match status" value="1"/>
</dbReference>
<keyword evidence="4 6" id="KW-0472">Membrane</keyword>
<proteinExistence type="inferred from homology"/>
<evidence type="ECO:0000313" key="8">
    <source>
        <dbReference type="Proteomes" id="UP000323144"/>
    </source>
</evidence>
<reference evidence="7 8" key="1">
    <citation type="submission" date="2019-08" db="EMBL/GenBank/DDBJ databases">
        <title>Complete genome sequence of Spiroplasma chinense CCH (DSM 19755).</title>
        <authorList>
            <person name="Shen H.-Y."/>
            <person name="Lin Y.-C."/>
            <person name="Chou L."/>
            <person name="Kuo C.-H."/>
        </authorList>
    </citation>
    <scope>NUCLEOTIDE SEQUENCE [LARGE SCALE GENOMIC DNA]</scope>
    <source>
        <strain evidence="7 8">CCH</strain>
    </source>
</reference>
<feature type="transmembrane region" description="Helical" evidence="6">
    <location>
        <begin position="274"/>
        <end position="300"/>
    </location>
</feature>
<sequence length="347" mass="38263">MNKKSVKIQDEINQLEKEDFSVLDKEHGFMVAGILGGFSAAIHKMEYLFIKQILLGVLGGIILAAGYTAVVFATVTKPGMDPIFLGILFPGCIITITFLGGGLYTSHVVSTIPTIKKTIFVEDYLKGILGVLLGNFLGTLFFVIIFTLAGAHTNSAVFAKAYSMGIHKMFEAGESNSAKTIVISVIAVFASGILCNIMVSSTLPLTSASKNTLAPFFLFLFPIAFFVISGYQHAPANTFFLWMMISENIFHFGSDALQNTYHINEQWVDIVKYIFINLIPAILGNWVGGAIILPGILHLINSDITNVFFKKERLKFLNHQLGRIQEKEEAKKLKLEQKAKNKSVKKL</sequence>
<dbReference type="GO" id="GO:0015499">
    <property type="term" value="F:formate transmembrane transporter activity"/>
    <property type="evidence" value="ECO:0007669"/>
    <property type="project" value="TreeGrafter"/>
</dbReference>